<dbReference type="GO" id="GO:0006412">
    <property type="term" value="P:translation"/>
    <property type="evidence" value="ECO:0007669"/>
    <property type="project" value="InterPro"/>
</dbReference>
<dbReference type="InterPro" id="IPR038380">
    <property type="entry name" value="Ribosomal_bS21_sf"/>
</dbReference>
<dbReference type="EMBL" id="LK023313">
    <property type="protein sequence ID" value="CDS02916.1"/>
    <property type="molecule type" value="Genomic_DNA"/>
</dbReference>
<comment type="similarity">
    <text evidence="1">Belongs to the bacterial ribosomal protein bS21 family.</text>
</comment>
<sequence length="148" mass="16449">MALRASLLGLTSRLTSSTLSRPFSSSVVSFTQRATNPAVSEATAATNNNASTTTPLAADFTTLKELSTSLEPYAGRSIGNVNNPHVAYRRVNAICRWNNVQREIRANRYYEKPTVARRRKNIERNRKLFGAMVGKKVALIMQMKNRGM</sequence>
<dbReference type="GO" id="GO:1990904">
    <property type="term" value="C:ribonucleoprotein complex"/>
    <property type="evidence" value="ECO:0007669"/>
    <property type="project" value="UniProtKB-KW"/>
</dbReference>
<dbReference type="Gene3D" id="1.20.5.1150">
    <property type="entry name" value="Ribosomal protein S8"/>
    <property type="match status" value="1"/>
</dbReference>
<evidence type="ECO:0000313" key="4">
    <source>
        <dbReference type="EMBL" id="CDS02916.1"/>
    </source>
</evidence>
<dbReference type="Pfam" id="PF01165">
    <property type="entry name" value="Ribosomal_S21"/>
    <property type="match status" value="1"/>
</dbReference>
<dbReference type="GO" id="GO:0003735">
    <property type="term" value="F:structural constituent of ribosome"/>
    <property type="evidence" value="ECO:0007669"/>
    <property type="project" value="InterPro"/>
</dbReference>
<keyword evidence="2" id="KW-0689">Ribosomal protein</keyword>
<evidence type="ECO:0008006" key="5">
    <source>
        <dbReference type="Google" id="ProtNLM"/>
    </source>
</evidence>
<evidence type="ECO:0000256" key="3">
    <source>
        <dbReference type="ARBA" id="ARBA00023274"/>
    </source>
</evidence>
<accession>A0A077W720</accession>
<dbReference type="InterPro" id="IPR001911">
    <property type="entry name" value="Ribosomal_bS21"/>
</dbReference>
<reference evidence="4" key="1">
    <citation type="journal article" date="2014" name="Genome Announc.">
        <title>De novo whole-genome sequence and genome annotation of Lichtheimia ramosa.</title>
        <authorList>
            <person name="Linde J."/>
            <person name="Schwartze V."/>
            <person name="Binder U."/>
            <person name="Lass-Florl C."/>
            <person name="Voigt K."/>
            <person name="Horn F."/>
        </authorList>
    </citation>
    <scope>NUCLEOTIDE SEQUENCE</scope>
    <source>
        <strain evidence="4">JMRC FSU:6197</strain>
    </source>
</reference>
<keyword evidence="3" id="KW-0687">Ribonucleoprotein</keyword>
<dbReference type="AlphaFoldDB" id="A0A077W720"/>
<evidence type="ECO:0000256" key="1">
    <source>
        <dbReference type="ARBA" id="ARBA00006640"/>
    </source>
</evidence>
<dbReference type="OrthoDB" id="2501249at2759"/>
<dbReference type="NCBIfam" id="TIGR00030">
    <property type="entry name" value="S21p"/>
    <property type="match status" value="1"/>
</dbReference>
<dbReference type="GO" id="GO:0005840">
    <property type="term" value="C:ribosome"/>
    <property type="evidence" value="ECO:0007669"/>
    <property type="project" value="UniProtKB-KW"/>
</dbReference>
<gene>
    <name evidence="4" type="ORF">LRAMOSA00318</name>
</gene>
<organism evidence="4">
    <name type="scientific">Lichtheimia ramosa</name>
    <dbReference type="NCBI Taxonomy" id="688394"/>
    <lineage>
        <taxon>Eukaryota</taxon>
        <taxon>Fungi</taxon>
        <taxon>Fungi incertae sedis</taxon>
        <taxon>Mucoromycota</taxon>
        <taxon>Mucoromycotina</taxon>
        <taxon>Mucoromycetes</taxon>
        <taxon>Mucorales</taxon>
        <taxon>Lichtheimiaceae</taxon>
        <taxon>Lichtheimia</taxon>
    </lineage>
</organism>
<protein>
    <recommendedName>
        <fullName evidence="5">Ribosomal protein S21</fullName>
    </recommendedName>
</protein>
<proteinExistence type="inferred from homology"/>
<evidence type="ECO:0000256" key="2">
    <source>
        <dbReference type="ARBA" id="ARBA00022980"/>
    </source>
</evidence>
<name>A0A077W720_9FUNG</name>